<name>E6PNE3_9ZZZZ</name>
<dbReference type="AlphaFoldDB" id="E6PNE3"/>
<accession>E6PNE3</accession>
<sequence>MPELTDLGNLQLRYLHQLAGFNPRPGFNPSETLALKCFTSRAGRFNPRPGFNPSETLDRAGVTALTTVFQSTPGF</sequence>
<comment type="caution">
    <text evidence="1">The sequence shown here is derived from an EMBL/GenBank/DDBJ whole genome shotgun (WGS) entry which is preliminary data.</text>
</comment>
<proteinExistence type="predicted"/>
<gene>
    <name evidence="1" type="ORF">CARN2_1303</name>
</gene>
<organism evidence="1">
    <name type="scientific">mine drainage metagenome</name>
    <dbReference type="NCBI Taxonomy" id="410659"/>
    <lineage>
        <taxon>unclassified sequences</taxon>
        <taxon>metagenomes</taxon>
        <taxon>ecological metagenomes</taxon>
    </lineage>
</organism>
<dbReference type="EMBL" id="CABM01000027">
    <property type="protein sequence ID" value="CBH96445.1"/>
    <property type="molecule type" value="Genomic_DNA"/>
</dbReference>
<reference evidence="1" key="1">
    <citation type="submission" date="2009-10" db="EMBL/GenBank/DDBJ databases">
        <title>Diversity of trophic interactions inside an arsenic-rich microbial ecosystem.</title>
        <authorList>
            <person name="Bertin P.N."/>
            <person name="Heinrich-Salmeron A."/>
            <person name="Pelletier E."/>
            <person name="Goulhen-Chollet F."/>
            <person name="Arsene-Ploetze F."/>
            <person name="Gallien S."/>
            <person name="Calteau A."/>
            <person name="Vallenet D."/>
            <person name="Casiot C."/>
            <person name="Chane-Woon-Ming B."/>
            <person name="Giloteaux L."/>
            <person name="Barakat M."/>
            <person name="Bonnefoy V."/>
            <person name="Bruneel O."/>
            <person name="Chandler M."/>
            <person name="Cleiss J."/>
            <person name="Duran R."/>
            <person name="Elbaz-Poulichet F."/>
            <person name="Fonknechten N."/>
            <person name="Lauga B."/>
            <person name="Mornico D."/>
            <person name="Ortet P."/>
            <person name="Schaeffer C."/>
            <person name="Siguier P."/>
            <person name="Alexander Thil Smith A."/>
            <person name="Van Dorsselaer A."/>
            <person name="Weissenbach J."/>
            <person name="Medigue C."/>
            <person name="Le Paslier D."/>
        </authorList>
    </citation>
    <scope>NUCLEOTIDE SEQUENCE</scope>
</reference>
<protein>
    <submittedName>
        <fullName evidence="1">Uncharacterized protein</fullName>
    </submittedName>
</protein>
<evidence type="ECO:0000313" key="1">
    <source>
        <dbReference type="EMBL" id="CBH96445.1"/>
    </source>
</evidence>